<protein>
    <recommendedName>
        <fullName evidence="9">Membrane fusion protein (MFP) family protein</fullName>
    </recommendedName>
</protein>
<evidence type="ECO:0000256" key="7">
    <source>
        <dbReference type="ARBA" id="ARBA00022989"/>
    </source>
</evidence>
<dbReference type="InterPro" id="IPR058982">
    <property type="entry name" value="Beta-barrel_AprE"/>
</dbReference>
<feature type="region of interest" description="Disordered" evidence="11">
    <location>
        <begin position="1"/>
        <end position="40"/>
    </location>
</feature>
<geneLocation type="plasmid" evidence="14">
    <name>prln4</name>
</geneLocation>
<proteinExistence type="inferred from homology"/>
<keyword evidence="8" id="KW-0472">Membrane</keyword>
<dbReference type="EMBL" id="CP025016">
    <property type="protein sequence ID" value="AUW47822.1"/>
    <property type="molecule type" value="Genomic_DNA"/>
</dbReference>
<keyword evidence="7" id="KW-1133">Transmembrane helix</keyword>
<keyword evidence="6" id="KW-0812">Transmembrane</keyword>
<dbReference type="SUPFAM" id="SSF111369">
    <property type="entry name" value="HlyD-like secretion proteins"/>
    <property type="match status" value="1"/>
</dbReference>
<reference evidence="13 14" key="1">
    <citation type="submission" date="2017-11" db="EMBL/GenBank/DDBJ databases">
        <title>Complete genome of Rhizobium leguminosarum Norway, an ineffective micro-symbiont.</title>
        <authorList>
            <person name="Hoffrichter A."/>
            <person name="Liang J."/>
            <person name="Brachmann A."/>
            <person name="Marin M."/>
        </authorList>
    </citation>
    <scope>NUCLEOTIDE SEQUENCE [LARGE SCALE GENOMIC DNA]</scope>
    <source>
        <strain evidence="13 14">Norway</strain>
        <plasmid evidence="14">Plasmid prln4</plasmid>
    </source>
</reference>
<feature type="domain" description="AprE-like beta-barrel" evidence="12">
    <location>
        <begin position="358"/>
        <end position="454"/>
    </location>
</feature>
<dbReference type="Pfam" id="PF26002">
    <property type="entry name" value="Beta-barrel_AprE"/>
    <property type="match status" value="1"/>
</dbReference>
<evidence type="ECO:0000256" key="3">
    <source>
        <dbReference type="ARBA" id="ARBA00022448"/>
    </source>
</evidence>
<evidence type="ECO:0000256" key="8">
    <source>
        <dbReference type="ARBA" id="ARBA00023136"/>
    </source>
</evidence>
<dbReference type="PANTHER" id="PTHR30386:SF26">
    <property type="entry name" value="TRANSPORT PROTEIN COMB"/>
    <property type="match status" value="1"/>
</dbReference>
<dbReference type="Proteomes" id="UP000238523">
    <property type="component" value="Plasmid pRLN4"/>
</dbReference>
<dbReference type="GO" id="GO:0005886">
    <property type="term" value="C:plasma membrane"/>
    <property type="evidence" value="ECO:0007669"/>
    <property type="project" value="UniProtKB-SubCell"/>
</dbReference>
<keyword evidence="5 9" id="KW-0997">Cell inner membrane</keyword>
<dbReference type="RefSeq" id="WP_105010112.1">
    <property type="nucleotide sequence ID" value="NZ_CP025016.1"/>
</dbReference>
<evidence type="ECO:0000313" key="14">
    <source>
        <dbReference type="Proteomes" id="UP000238523"/>
    </source>
</evidence>
<dbReference type="AlphaFoldDB" id="A0A2K9ZHU0"/>
<dbReference type="InterPro" id="IPR010129">
    <property type="entry name" value="T1SS_HlyD"/>
</dbReference>
<keyword evidence="13" id="KW-0614">Plasmid</keyword>
<evidence type="ECO:0000259" key="12">
    <source>
        <dbReference type="Pfam" id="PF26002"/>
    </source>
</evidence>
<keyword evidence="3 9" id="KW-0813">Transport</keyword>
<evidence type="ECO:0000313" key="13">
    <source>
        <dbReference type="EMBL" id="AUW47822.1"/>
    </source>
</evidence>
<evidence type="ECO:0000256" key="2">
    <source>
        <dbReference type="ARBA" id="ARBA00009477"/>
    </source>
</evidence>
<dbReference type="PANTHER" id="PTHR30386">
    <property type="entry name" value="MEMBRANE FUSION SUBUNIT OF EMRAB-TOLC MULTIDRUG EFFLUX PUMP"/>
    <property type="match status" value="1"/>
</dbReference>
<evidence type="ECO:0000256" key="10">
    <source>
        <dbReference type="SAM" id="Coils"/>
    </source>
</evidence>
<evidence type="ECO:0000256" key="4">
    <source>
        <dbReference type="ARBA" id="ARBA00022475"/>
    </source>
</evidence>
<evidence type="ECO:0000256" key="11">
    <source>
        <dbReference type="SAM" id="MobiDB-lite"/>
    </source>
</evidence>
<evidence type="ECO:0000256" key="9">
    <source>
        <dbReference type="RuleBase" id="RU365093"/>
    </source>
</evidence>
<dbReference type="InterPro" id="IPR050739">
    <property type="entry name" value="MFP"/>
</dbReference>
<feature type="coiled-coil region" evidence="10">
    <location>
        <begin position="288"/>
        <end position="315"/>
    </location>
</feature>
<dbReference type="Gene3D" id="2.40.50.100">
    <property type="match status" value="1"/>
</dbReference>
<dbReference type="Gene3D" id="2.40.30.170">
    <property type="match status" value="1"/>
</dbReference>
<comment type="subcellular location">
    <subcellularLocation>
        <location evidence="1 9">Cell inner membrane</location>
        <topology evidence="1 9">Single-pass membrane protein</topology>
    </subcellularLocation>
</comment>
<evidence type="ECO:0000256" key="5">
    <source>
        <dbReference type="ARBA" id="ARBA00022519"/>
    </source>
</evidence>
<evidence type="ECO:0000256" key="6">
    <source>
        <dbReference type="ARBA" id="ARBA00022692"/>
    </source>
</evidence>
<name>A0A2K9ZHU0_RHILE</name>
<accession>A0A2K9ZHU0</accession>
<dbReference type="PRINTS" id="PR01490">
    <property type="entry name" value="RTXTOXIND"/>
</dbReference>
<keyword evidence="10" id="KW-0175">Coiled coil</keyword>
<comment type="similarity">
    <text evidence="2 9">Belongs to the membrane fusion protein (MFP) (TC 8.A.1) family.</text>
</comment>
<dbReference type="GO" id="GO:0015031">
    <property type="term" value="P:protein transport"/>
    <property type="evidence" value="ECO:0007669"/>
    <property type="project" value="InterPro"/>
</dbReference>
<sequence>MNAHTRKPSENLPVPSGNGRPSDKAPSGKGRELTARPPLPPAIAEFQSDAVELEERAPPRVARMTLYCVTALIASAIIWASVSSIDEVVIAPGKLVTTQPTIVVQPLETSIIRTIEVKAGEVVHAGQTLATLDATFSQADVDQQQAKFSALDAQVRRIEAELAGDDYTAGDTPDQMLQAQLFGQRRAFYMAQLQNFEQQIAGQSAALAASKNQEAVLNDRRDGLSQIEAARERLYNKQSGSLITLLGSRDARLDVESDLTAVRGRADEAAHAYAKLTADRQAFIEDFRRAAMEQLVELRGQRDMADEELKKMALRRNMVVLTAPADSVVLDLAQRSVGSVVREAEPVVTLVPINVPLEAEVSINTRDIGRVAVGKEARIKLDAYPFQKYGTATGEVRTISQDTFLTGQQEAATNQPAAPFFKARILLADTRLNATDVPVRLLPGMTVTTEIKVGNRTVISYFLYPLLRGLDNAIREP</sequence>
<evidence type="ECO:0000256" key="1">
    <source>
        <dbReference type="ARBA" id="ARBA00004377"/>
    </source>
</evidence>
<dbReference type="NCBIfam" id="TIGR01843">
    <property type="entry name" value="type_I_hlyD"/>
    <property type="match status" value="1"/>
</dbReference>
<gene>
    <name evidence="13" type="ORF">CUJ84_pRLN4000112</name>
</gene>
<keyword evidence="4 9" id="KW-1003">Cell membrane</keyword>
<organism evidence="13 14">
    <name type="scientific">Rhizobium leguminosarum</name>
    <dbReference type="NCBI Taxonomy" id="384"/>
    <lineage>
        <taxon>Bacteria</taxon>
        <taxon>Pseudomonadati</taxon>
        <taxon>Pseudomonadota</taxon>
        <taxon>Alphaproteobacteria</taxon>
        <taxon>Hyphomicrobiales</taxon>
        <taxon>Rhizobiaceae</taxon>
        <taxon>Rhizobium/Agrobacterium group</taxon>
        <taxon>Rhizobium</taxon>
    </lineage>
</organism>